<evidence type="ECO:0000256" key="4">
    <source>
        <dbReference type="ARBA" id="ARBA00022989"/>
    </source>
</evidence>
<feature type="region of interest" description="Disordered" evidence="7">
    <location>
        <begin position="1"/>
        <end position="25"/>
    </location>
</feature>
<feature type="compositionally biased region" description="Basic and acidic residues" evidence="7">
    <location>
        <begin position="1"/>
        <end position="10"/>
    </location>
</feature>
<keyword evidence="2" id="KW-0813">Transport</keyword>
<feature type="transmembrane region" description="Helical" evidence="8">
    <location>
        <begin position="393"/>
        <end position="412"/>
    </location>
</feature>
<gene>
    <name evidence="10" type="ORF">QQS21_004623</name>
</gene>
<dbReference type="AlphaFoldDB" id="A0AAJ0CR12"/>
<feature type="region of interest" description="Disordered" evidence="7">
    <location>
        <begin position="542"/>
        <end position="573"/>
    </location>
</feature>
<evidence type="ECO:0000313" key="11">
    <source>
        <dbReference type="Proteomes" id="UP001251528"/>
    </source>
</evidence>
<feature type="domain" description="Major facilitator superfamily (MFS) profile" evidence="9">
    <location>
        <begin position="38"/>
        <end position="527"/>
    </location>
</feature>
<dbReference type="Pfam" id="PF07690">
    <property type="entry name" value="MFS_1"/>
    <property type="match status" value="1"/>
</dbReference>
<protein>
    <recommendedName>
        <fullName evidence="9">Major facilitator superfamily (MFS) profile domain-containing protein</fullName>
    </recommendedName>
</protein>
<evidence type="ECO:0000256" key="1">
    <source>
        <dbReference type="ARBA" id="ARBA00004141"/>
    </source>
</evidence>
<evidence type="ECO:0000313" key="10">
    <source>
        <dbReference type="EMBL" id="KAK2601840.1"/>
    </source>
</evidence>
<feature type="transmembrane region" description="Helical" evidence="8">
    <location>
        <begin position="298"/>
        <end position="324"/>
    </location>
</feature>
<dbReference type="PRINTS" id="PR01036">
    <property type="entry name" value="TCRTETB"/>
</dbReference>
<sequence>MMTEKTDHQDPVPAHAPTEEPVEGAPVGTPKGWRFWAVFPALCVTTLLAALEGTVVSTALPFITNEIGAGDSYVWILNVYLLTSCAFLPLIGQMADIWGRRYMMILVICLFALGSGISGGSHNLSMLIAGRAIQGIGGGGINLVIQLVVCDLVPLRDRGNYMGAIFLFFMVGTAMGPFIGGAIVERTNWRWVFYINLPIAGVALVLNILFLKLKYNKAGSLGEKLRRIDYIGNLLLILSVVSVLIALSWGGGRHSWGAYQVVVPLVIGLVGLVVFHGYETMPWVTVPILPERLFKRRTPAAALLIAFIHFLLLYYAILCLPVYFQAVKGMSPIASGVSFLPTSIFSVFTGVIAGATLTATGRYRVLHIVAFVLLNLGLGLFSRFGPDTSKAEYIIIQIIFSFGLGLLTTSNLPAVQADLPDSDAAVSTAAFDFMRSYGAIWGVSVPAAIFNARCASEAWRVSDEALRAVLDSGAAYGYVTSSSRDSLQLSPEVQGQVVDVYTRALRMTWQVGLLFSLLGFLLVFCEKEIVLRTTLDTEFGLDDKKEKNDARSAENGVSSNSSDGEATTKIAQN</sequence>
<dbReference type="GO" id="GO:0005886">
    <property type="term" value="C:plasma membrane"/>
    <property type="evidence" value="ECO:0007669"/>
    <property type="project" value="TreeGrafter"/>
</dbReference>
<dbReference type="CDD" id="cd17502">
    <property type="entry name" value="MFS_Azr1_MDR_like"/>
    <property type="match status" value="1"/>
</dbReference>
<comment type="subcellular location">
    <subcellularLocation>
        <location evidence="1">Membrane</location>
        <topology evidence="1">Multi-pass membrane protein</topology>
    </subcellularLocation>
</comment>
<organism evidence="10 11">
    <name type="scientific">Conoideocrella luteorostrata</name>
    <dbReference type="NCBI Taxonomy" id="1105319"/>
    <lineage>
        <taxon>Eukaryota</taxon>
        <taxon>Fungi</taxon>
        <taxon>Dikarya</taxon>
        <taxon>Ascomycota</taxon>
        <taxon>Pezizomycotina</taxon>
        <taxon>Sordariomycetes</taxon>
        <taxon>Hypocreomycetidae</taxon>
        <taxon>Hypocreales</taxon>
        <taxon>Clavicipitaceae</taxon>
        <taxon>Conoideocrella</taxon>
    </lineage>
</organism>
<dbReference type="GO" id="GO:0022857">
    <property type="term" value="F:transmembrane transporter activity"/>
    <property type="evidence" value="ECO:0007669"/>
    <property type="project" value="InterPro"/>
</dbReference>
<name>A0AAJ0CR12_9HYPO</name>
<feature type="transmembrane region" description="Helical" evidence="8">
    <location>
        <begin position="35"/>
        <end position="60"/>
    </location>
</feature>
<evidence type="ECO:0000259" key="9">
    <source>
        <dbReference type="PROSITE" id="PS50850"/>
    </source>
</evidence>
<feature type="transmembrane region" description="Helical" evidence="8">
    <location>
        <begin position="72"/>
        <end position="91"/>
    </location>
</feature>
<proteinExistence type="predicted"/>
<keyword evidence="6" id="KW-0325">Glycoprotein</keyword>
<dbReference type="EMBL" id="JASWJB010000069">
    <property type="protein sequence ID" value="KAK2601840.1"/>
    <property type="molecule type" value="Genomic_DNA"/>
</dbReference>
<dbReference type="Gene3D" id="1.20.1720.10">
    <property type="entry name" value="Multidrug resistance protein D"/>
    <property type="match status" value="1"/>
</dbReference>
<dbReference type="SUPFAM" id="SSF103473">
    <property type="entry name" value="MFS general substrate transporter"/>
    <property type="match status" value="1"/>
</dbReference>
<keyword evidence="4 8" id="KW-1133">Transmembrane helix</keyword>
<dbReference type="PANTHER" id="PTHR23501:SF187">
    <property type="entry name" value="MAJOR FACILITATOR SUPERFAMILY (MFS) PROFILE DOMAIN-CONTAINING PROTEIN"/>
    <property type="match status" value="1"/>
</dbReference>
<dbReference type="InterPro" id="IPR036259">
    <property type="entry name" value="MFS_trans_sf"/>
</dbReference>
<dbReference type="PROSITE" id="PS50850">
    <property type="entry name" value="MFS"/>
    <property type="match status" value="1"/>
</dbReference>
<evidence type="ECO:0000256" key="3">
    <source>
        <dbReference type="ARBA" id="ARBA00022692"/>
    </source>
</evidence>
<dbReference type="InterPro" id="IPR011701">
    <property type="entry name" value="MFS"/>
</dbReference>
<feature type="transmembrane region" description="Helical" evidence="8">
    <location>
        <begin position="103"/>
        <end position="121"/>
    </location>
</feature>
<comment type="caution">
    <text evidence="10">The sequence shown here is derived from an EMBL/GenBank/DDBJ whole genome shotgun (WGS) entry which is preliminary data.</text>
</comment>
<dbReference type="PANTHER" id="PTHR23501">
    <property type="entry name" value="MAJOR FACILITATOR SUPERFAMILY"/>
    <property type="match status" value="1"/>
</dbReference>
<evidence type="ECO:0000256" key="5">
    <source>
        <dbReference type="ARBA" id="ARBA00023136"/>
    </source>
</evidence>
<feature type="transmembrane region" description="Helical" evidence="8">
    <location>
        <begin position="336"/>
        <end position="357"/>
    </location>
</feature>
<feature type="transmembrane region" description="Helical" evidence="8">
    <location>
        <begin position="363"/>
        <end position="381"/>
    </location>
</feature>
<reference evidence="10" key="1">
    <citation type="submission" date="2023-06" db="EMBL/GenBank/DDBJ databases">
        <title>Conoideocrella luteorostrata (Hypocreales: Clavicipitaceae), a potential biocontrol fungus for elongate hemlock scale in United States Christmas tree production areas.</title>
        <authorList>
            <person name="Barrett H."/>
            <person name="Lovett B."/>
            <person name="Macias A.M."/>
            <person name="Stajich J.E."/>
            <person name="Kasson M.T."/>
        </authorList>
    </citation>
    <scope>NUCLEOTIDE SEQUENCE</scope>
    <source>
        <strain evidence="10">ARSEF 14590</strain>
    </source>
</reference>
<feature type="transmembrane region" description="Helical" evidence="8">
    <location>
        <begin position="191"/>
        <end position="210"/>
    </location>
</feature>
<feature type="compositionally biased region" description="Basic and acidic residues" evidence="7">
    <location>
        <begin position="542"/>
        <end position="552"/>
    </location>
</feature>
<feature type="transmembrane region" description="Helical" evidence="8">
    <location>
        <begin position="256"/>
        <end position="278"/>
    </location>
</feature>
<evidence type="ECO:0000256" key="6">
    <source>
        <dbReference type="ARBA" id="ARBA00023180"/>
    </source>
</evidence>
<evidence type="ECO:0000256" key="7">
    <source>
        <dbReference type="SAM" id="MobiDB-lite"/>
    </source>
</evidence>
<feature type="compositionally biased region" description="Polar residues" evidence="7">
    <location>
        <begin position="555"/>
        <end position="573"/>
    </location>
</feature>
<feature type="transmembrane region" description="Helical" evidence="8">
    <location>
        <begin position="161"/>
        <end position="184"/>
    </location>
</feature>
<keyword evidence="11" id="KW-1185">Reference proteome</keyword>
<accession>A0AAJ0CR12</accession>
<keyword evidence="5 8" id="KW-0472">Membrane</keyword>
<evidence type="ECO:0000256" key="2">
    <source>
        <dbReference type="ARBA" id="ARBA00022448"/>
    </source>
</evidence>
<dbReference type="Proteomes" id="UP001251528">
    <property type="component" value="Unassembled WGS sequence"/>
</dbReference>
<dbReference type="InterPro" id="IPR020846">
    <property type="entry name" value="MFS_dom"/>
</dbReference>
<feature type="transmembrane region" description="Helical" evidence="8">
    <location>
        <begin position="230"/>
        <end position="249"/>
    </location>
</feature>
<evidence type="ECO:0000256" key="8">
    <source>
        <dbReference type="SAM" id="Phobius"/>
    </source>
</evidence>
<keyword evidence="3 8" id="KW-0812">Transmembrane</keyword>
<dbReference type="Gene3D" id="1.20.1250.20">
    <property type="entry name" value="MFS general substrate transporter like domains"/>
    <property type="match status" value="1"/>
</dbReference>